<name>A0ABT3T806_9GAMM</name>
<dbReference type="EMBL" id="SHNO01000001">
    <property type="protein sequence ID" value="MCX2977624.1"/>
    <property type="molecule type" value="Genomic_DNA"/>
</dbReference>
<proteinExistence type="predicted"/>
<accession>A0ABT3T806</accession>
<feature type="domain" description="ABC-type transport auxiliary lipoprotein component" evidence="1">
    <location>
        <begin position="25"/>
        <end position="178"/>
    </location>
</feature>
<protein>
    <submittedName>
        <fullName evidence="2">Membrane integrity-associated transporter subunit PqiC</fullName>
    </submittedName>
</protein>
<reference evidence="2" key="1">
    <citation type="submission" date="2019-02" db="EMBL/GenBank/DDBJ databases">
        <authorList>
            <person name="Li S.-H."/>
        </authorList>
    </citation>
    <scope>NUCLEOTIDE SEQUENCE</scope>
    <source>
        <strain evidence="2">IMCC11814</strain>
    </source>
</reference>
<dbReference type="RefSeq" id="WP_279249338.1">
    <property type="nucleotide sequence ID" value="NZ_SHNO01000001.1"/>
</dbReference>
<sequence length="187" mass="20663">MKYTYLLLLALLAGCAGQPTEPNSYLLRSSHQLTTRALEPSKEFSMGTVEVASYIDQPGLVLETKNGDMHAARNNLWAEPIYEGVRNLLVTNISQLSNMDLLPHKLTKTPIVLDIYIDQLHGTREGSAKLVALWWLRSGDQLVSAHQFSEEKPLTSAGYPALVQAEEALLEDLARAIANTLVMSKES</sequence>
<keyword evidence="3" id="KW-1185">Reference proteome</keyword>
<evidence type="ECO:0000313" key="3">
    <source>
        <dbReference type="Proteomes" id="UP001143304"/>
    </source>
</evidence>
<comment type="caution">
    <text evidence="2">The sequence shown here is derived from an EMBL/GenBank/DDBJ whole genome shotgun (WGS) entry which is preliminary data.</text>
</comment>
<dbReference type="Gene3D" id="3.40.50.10610">
    <property type="entry name" value="ABC-type transport auxiliary lipoprotein component"/>
    <property type="match status" value="1"/>
</dbReference>
<dbReference type="SUPFAM" id="SSF159594">
    <property type="entry name" value="XCC0632-like"/>
    <property type="match status" value="1"/>
</dbReference>
<gene>
    <name evidence="2" type="ORF">EYC82_09685</name>
</gene>
<organism evidence="2 3">
    <name type="scientific">Candidatus Marimicrobium litorale</name>
    <dbReference type="NCBI Taxonomy" id="2518991"/>
    <lineage>
        <taxon>Bacteria</taxon>
        <taxon>Pseudomonadati</taxon>
        <taxon>Pseudomonadota</taxon>
        <taxon>Gammaproteobacteria</taxon>
        <taxon>Cellvibrionales</taxon>
        <taxon>Halieaceae</taxon>
        <taxon>Marimicrobium</taxon>
    </lineage>
</organism>
<evidence type="ECO:0000313" key="2">
    <source>
        <dbReference type="EMBL" id="MCX2977624.1"/>
    </source>
</evidence>
<dbReference type="Pfam" id="PF03886">
    <property type="entry name" value="ABC_trans_aux"/>
    <property type="match status" value="1"/>
</dbReference>
<evidence type="ECO:0000259" key="1">
    <source>
        <dbReference type="Pfam" id="PF03886"/>
    </source>
</evidence>
<dbReference type="InterPro" id="IPR005586">
    <property type="entry name" value="ABC_trans_aux"/>
</dbReference>
<dbReference type="Proteomes" id="UP001143304">
    <property type="component" value="Unassembled WGS sequence"/>
</dbReference>
<dbReference type="PROSITE" id="PS51257">
    <property type="entry name" value="PROKAR_LIPOPROTEIN"/>
    <property type="match status" value="1"/>
</dbReference>